<proteinExistence type="predicted"/>
<feature type="compositionally biased region" description="Basic residues" evidence="1">
    <location>
        <begin position="43"/>
        <end position="53"/>
    </location>
</feature>
<protein>
    <submittedName>
        <fullName evidence="2">Uncharacterized protein</fullName>
    </submittedName>
</protein>
<evidence type="ECO:0000313" key="3">
    <source>
        <dbReference type="Proteomes" id="UP000479710"/>
    </source>
</evidence>
<comment type="caution">
    <text evidence="2">The sequence shown here is derived from an EMBL/GenBank/DDBJ whole genome shotgun (WGS) entry which is preliminary data.</text>
</comment>
<name>A0A6G1CH59_9ORYZ</name>
<dbReference type="Proteomes" id="UP000479710">
    <property type="component" value="Unassembled WGS sequence"/>
</dbReference>
<dbReference type="EMBL" id="SPHZ02000009">
    <property type="protein sequence ID" value="KAF0899965.1"/>
    <property type="molecule type" value="Genomic_DNA"/>
</dbReference>
<dbReference type="AlphaFoldDB" id="A0A6G1CH59"/>
<evidence type="ECO:0000256" key="1">
    <source>
        <dbReference type="SAM" id="MobiDB-lite"/>
    </source>
</evidence>
<gene>
    <name evidence="2" type="ORF">E2562_025908</name>
</gene>
<accession>A0A6G1CH59</accession>
<keyword evidence="3" id="KW-1185">Reference proteome</keyword>
<feature type="region of interest" description="Disordered" evidence="1">
    <location>
        <begin position="15"/>
        <end position="107"/>
    </location>
</feature>
<reference evidence="2 3" key="1">
    <citation type="submission" date="2019-11" db="EMBL/GenBank/DDBJ databases">
        <title>Whole genome sequence of Oryza granulata.</title>
        <authorList>
            <person name="Li W."/>
        </authorList>
    </citation>
    <scope>NUCLEOTIDE SEQUENCE [LARGE SCALE GENOMIC DNA]</scope>
    <source>
        <strain evidence="3">cv. Menghai</strain>
        <tissue evidence="2">Leaf</tissue>
    </source>
</reference>
<organism evidence="2 3">
    <name type="scientific">Oryza meyeriana var. granulata</name>
    <dbReference type="NCBI Taxonomy" id="110450"/>
    <lineage>
        <taxon>Eukaryota</taxon>
        <taxon>Viridiplantae</taxon>
        <taxon>Streptophyta</taxon>
        <taxon>Embryophyta</taxon>
        <taxon>Tracheophyta</taxon>
        <taxon>Spermatophyta</taxon>
        <taxon>Magnoliopsida</taxon>
        <taxon>Liliopsida</taxon>
        <taxon>Poales</taxon>
        <taxon>Poaceae</taxon>
        <taxon>BOP clade</taxon>
        <taxon>Oryzoideae</taxon>
        <taxon>Oryzeae</taxon>
        <taxon>Oryzinae</taxon>
        <taxon>Oryza</taxon>
        <taxon>Oryza meyeriana</taxon>
    </lineage>
</organism>
<sequence>MFASARSSLLLAEMRRPTDGISGDNDTALLVMPTLSQGNSTGKGKKGKGKGGKGKNGGCADRLSGGRGGGDRSRGAKQTTTPPPEPWVLMAPWSPTPWAGPQRWAAS</sequence>
<evidence type="ECO:0000313" key="2">
    <source>
        <dbReference type="EMBL" id="KAF0899965.1"/>
    </source>
</evidence>